<proteinExistence type="predicted"/>
<dbReference type="AlphaFoldDB" id="A0A9K3DC03"/>
<feature type="domain" description="Phosphotyrosine protein phosphatase I" evidence="1">
    <location>
        <begin position="1"/>
        <end position="77"/>
    </location>
</feature>
<evidence type="ECO:0000313" key="2">
    <source>
        <dbReference type="EMBL" id="GIQ91465.1"/>
    </source>
</evidence>
<evidence type="ECO:0000259" key="1">
    <source>
        <dbReference type="Pfam" id="PF01451"/>
    </source>
</evidence>
<dbReference type="InterPro" id="IPR023485">
    <property type="entry name" value="Ptyr_pPase"/>
</dbReference>
<evidence type="ECO:0000313" key="3">
    <source>
        <dbReference type="Proteomes" id="UP000265618"/>
    </source>
</evidence>
<dbReference type="Gene3D" id="3.40.50.2300">
    <property type="match status" value="1"/>
</dbReference>
<reference evidence="2 3" key="1">
    <citation type="journal article" date="2018" name="PLoS ONE">
        <title>The draft genome of Kipferlia bialata reveals reductive genome evolution in fornicate parasites.</title>
        <authorList>
            <person name="Tanifuji G."/>
            <person name="Takabayashi S."/>
            <person name="Kume K."/>
            <person name="Takagi M."/>
            <person name="Nakayama T."/>
            <person name="Kamikawa R."/>
            <person name="Inagaki Y."/>
            <person name="Hashimoto T."/>
        </authorList>
    </citation>
    <scope>NUCLEOTIDE SEQUENCE [LARGE SCALE GENOMIC DNA]</scope>
    <source>
        <strain evidence="2">NY0173</strain>
    </source>
</reference>
<sequence length="96" mass="10009">MAERGIDLTTHRSTHIAHTDIANTDLFLCMSRSHSAVLLQGGVPPSKVSVVAGGVPDPYGQSGAVYEACAQVLERAADTVVDGLINKTSAKTTIDC</sequence>
<comment type="caution">
    <text evidence="2">The sequence shown here is derived from an EMBL/GenBank/DDBJ whole genome shotgun (WGS) entry which is preliminary data.</text>
</comment>
<dbReference type="Pfam" id="PF01451">
    <property type="entry name" value="LMWPc"/>
    <property type="match status" value="1"/>
</dbReference>
<accession>A0A9K3DC03</accession>
<keyword evidence="3" id="KW-1185">Reference proteome</keyword>
<organism evidence="2 3">
    <name type="scientific">Kipferlia bialata</name>
    <dbReference type="NCBI Taxonomy" id="797122"/>
    <lineage>
        <taxon>Eukaryota</taxon>
        <taxon>Metamonada</taxon>
        <taxon>Carpediemonas-like organisms</taxon>
        <taxon>Kipferlia</taxon>
    </lineage>
</organism>
<gene>
    <name evidence="2" type="ORF">KIPB_014731</name>
</gene>
<protein>
    <recommendedName>
        <fullName evidence="1">Phosphotyrosine protein phosphatase I domain-containing protein</fullName>
    </recommendedName>
</protein>
<dbReference type="Proteomes" id="UP000265618">
    <property type="component" value="Unassembled WGS sequence"/>
</dbReference>
<dbReference type="EMBL" id="BDIP01007762">
    <property type="protein sequence ID" value="GIQ91465.1"/>
    <property type="molecule type" value="Genomic_DNA"/>
</dbReference>
<dbReference type="InterPro" id="IPR036196">
    <property type="entry name" value="Ptyr_pPase_sf"/>
</dbReference>
<name>A0A9K3DC03_9EUKA</name>
<dbReference type="SUPFAM" id="SSF52788">
    <property type="entry name" value="Phosphotyrosine protein phosphatases I"/>
    <property type="match status" value="1"/>
</dbReference>